<comment type="caution">
    <text evidence="1">The sequence shown here is derived from an EMBL/GenBank/DDBJ whole genome shotgun (WGS) entry which is preliminary data.</text>
</comment>
<dbReference type="Proteomes" id="UP000244225">
    <property type="component" value="Unassembled WGS sequence"/>
</dbReference>
<accession>A0A2T5YDQ7</accession>
<evidence type="ECO:0000313" key="1">
    <source>
        <dbReference type="EMBL" id="PTX14685.1"/>
    </source>
</evidence>
<proteinExistence type="predicted"/>
<dbReference type="EMBL" id="QBKI01000010">
    <property type="protein sequence ID" value="PTX14685.1"/>
    <property type="molecule type" value="Genomic_DNA"/>
</dbReference>
<evidence type="ECO:0000313" key="2">
    <source>
        <dbReference type="Proteomes" id="UP000244225"/>
    </source>
</evidence>
<keyword evidence="2" id="KW-1185">Reference proteome</keyword>
<protein>
    <submittedName>
        <fullName evidence="1">Uncharacterized protein</fullName>
    </submittedName>
</protein>
<dbReference type="AlphaFoldDB" id="A0A2T5YDQ7"/>
<gene>
    <name evidence="1" type="ORF">C8N40_110113</name>
</gene>
<name>A0A2T5YDQ7_9BACT</name>
<sequence>MAAIFFQGNFYEVQQSPKKLECQSIKTLIINHLHNTKYNQVYAFDTPLRGTPVRFRYKYNHSVTCQKSPISASFIII</sequence>
<organism evidence="1 2">
    <name type="scientific">Pontibacter mucosus</name>
    <dbReference type="NCBI Taxonomy" id="1649266"/>
    <lineage>
        <taxon>Bacteria</taxon>
        <taxon>Pseudomonadati</taxon>
        <taxon>Bacteroidota</taxon>
        <taxon>Cytophagia</taxon>
        <taxon>Cytophagales</taxon>
        <taxon>Hymenobacteraceae</taxon>
        <taxon>Pontibacter</taxon>
    </lineage>
</organism>
<reference evidence="1 2" key="1">
    <citation type="submission" date="2018-04" db="EMBL/GenBank/DDBJ databases">
        <title>Genomic Encyclopedia of Archaeal and Bacterial Type Strains, Phase II (KMG-II): from individual species to whole genera.</title>
        <authorList>
            <person name="Goeker M."/>
        </authorList>
    </citation>
    <scope>NUCLEOTIDE SEQUENCE [LARGE SCALE GENOMIC DNA]</scope>
    <source>
        <strain evidence="1 2">DSM 100162</strain>
    </source>
</reference>